<feature type="compositionally biased region" description="Pro residues" evidence="6">
    <location>
        <begin position="28"/>
        <end position="46"/>
    </location>
</feature>
<dbReference type="Proteomes" id="UP000461162">
    <property type="component" value="Unassembled WGS sequence"/>
</dbReference>
<comment type="caution">
    <text evidence="9">The sequence shown here is derived from an EMBL/GenBank/DDBJ whole genome shotgun (WGS) entry which is preliminary data.</text>
</comment>
<feature type="region of interest" description="Disordered" evidence="6">
    <location>
        <begin position="28"/>
        <end position="48"/>
    </location>
</feature>
<dbReference type="GO" id="GO:0071555">
    <property type="term" value="P:cell wall organization"/>
    <property type="evidence" value="ECO:0007669"/>
    <property type="project" value="UniProtKB-KW"/>
</dbReference>
<dbReference type="GO" id="GO:0009254">
    <property type="term" value="P:peptidoglycan turnover"/>
    <property type="evidence" value="ECO:0007669"/>
    <property type="project" value="InterPro"/>
</dbReference>
<dbReference type="EC" id="4.2.2.n1" evidence="2"/>
<dbReference type="CDD" id="cd14668">
    <property type="entry name" value="mlta_B"/>
    <property type="match status" value="1"/>
</dbReference>
<dbReference type="CDD" id="cd14485">
    <property type="entry name" value="mltA_like_LT_A"/>
    <property type="match status" value="1"/>
</dbReference>
<evidence type="ECO:0000256" key="7">
    <source>
        <dbReference type="SAM" id="SignalP"/>
    </source>
</evidence>
<dbReference type="GO" id="GO:0019867">
    <property type="term" value="C:outer membrane"/>
    <property type="evidence" value="ECO:0007669"/>
    <property type="project" value="InterPro"/>
</dbReference>
<gene>
    <name evidence="9" type="ORF">GKC30_04910</name>
</gene>
<dbReference type="GO" id="GO:0004553">
    <property type="term" value="F:hydrolase activity, hydrolyzing O-glycosyl compounds"/>
    <property type="evidence" value="ECO:0007669"/>
    <property type="project" value="InterPro"/>
</dbReference>
<protein>
    <recommendedName>
        <fullName evidence="2">peptidoglycan lytic exotransglycosylase</fullName>
        <ecNumber evidence="2">4.2.2.n1</ecNumber>
    </recommendedName>
    <alternativeName>
        <fullName evidence="5">Murein hydrolase A</fullName>
    </alternativeName>
</protein>
<accession>A0A7K1KLY8</accession>
<dbReference type="GO" id="GO:0009253">
    <property type="term" value="P:peptidoglycan catabolic process"/>
    <property type="evidence" value="ECO:0007669"/>
    <property type="project" value="TreeGrafter"/>
</dbReference>
<keyword evidence="7" id="KW-0732">Signal</keyword>
<dbReference type="RefSeq" id="WP_155932657.1">
    <property type="nucleotide sequence ID" value="NZ_WODC01000002.1"/>
</dbReference>
<dbReference type="AlphaFoldDB" id="A0A7K1KLY8"/>
<dbReference type="EMBL" id="WODC01000002">
    <property type="protein sequence ID" value="MUM76971.1"/>
    <property type="molecule type" value="Genomic_DNA"/>
</dbReference>
<evidence type="ECO:0000256" key="2">
    <source>
        <dbReference type="ARBA" id="ARBA00012587"/>
    </source>
</evidence>
<feature type="chain" id="PRO_5029578111" description="peptidoglycan lytic exotransglycosylase" evidence="7">
    <location>
        <begin position="22"/>
        <end position="421"/>
    </location>
</feature>
<evidence type="ECO:0000256" key="5">
    <source>
        <dbReference type="ARBA" id="ARBA00030918"/>
    </source>
</evidence>
<evidence type="ECO:0000256" key="3">
    <source>
        <dbReference type="ARBA" id="ARBA00023239"/>
    </source>
</evidence>
<dbReference type="InterPro" id="IPR036908">
    <property type="entry name" value="RlpA-like_sf"/>
</dbReference>
<keyword evidence="10" id="KW-1185">Reference proteome</keyword>
<keyword evidence="4" id="KW-0961">Cell wall biogenesis/degradation</keyword>
<dbReference type="Gene3D" id="2.40.240.50">
    <property type="entry name" value="Barwin-like endoglucanases"/>
    <property type="match status" value="1"/>
</dbReference>
<evidence type="ECO:0000259" key="8">
    <source>
        <dbReference type="SMART" id="SM00925"/>
    </source>
</evidence>
<proteinExistence type="predicted"/>
<dbReference type="InterPro" id="IPR010611">
    <property type="entry name" value="3D_dom"/>
</dbReference>
<dbReference type="GO" id="GO:0008933">
    <property type="term" value="F:peptidoglycan lytic transglycosylase activity"/>
    <property type="evidence" value="ECO:0007669"/>
    <property type="project" value="TreeGrafter"/>
</dbReference>
<sequence length="421" mass="46299">MNLIRPLFVLIVLAFCLGACAKDAPLPEPVPAPAPEPPPTPEPDPTPAYAAVTREEAKSLASSLSRDSQHIESWTALRPVLEDSLRYILRRPQGAVAVSRPGLTLTWAQLGDSVAEFIGMLSALDIDPTLAADRFVWLKVMPGTLLTGYYEPWIEASLTRQGDYRYPIYGKPDDLKTIDLGAFHPRWQGQSLVYRLDGGGIKPYHDRKAIDGKGVLAGRGHEIAWVKDPVDIFFLQIQGSGRLVLPDGTVRHVLYGGRNGHEYVALGRVLINRGYVPREEMSMQRIREFLATNPDKAQALMFENPSYVFFHLSDEGPYGAMNSILMPRVSVAVDRSMTPLGSVLALKTTLMDHERGVAEPFMGIVLAQDTGGAIQGTRMDLFCGSSDQAELLAGHLQERSEVYMLVSRRVLGAVAQAPEVR</sequence>
<keyword evidence="3" id="KW-0456">Lyase</keyword>
<feature type="domain" description="Lytic transglycosylase MltA" evidence="8">
    <location>
        <begin position="153"/>
        <end position="311"/>
    </location>
</feature>
<dbReference type="InterPro" id="IPR026044">
    <property type="entry name" value="MltA"/>
</dbReference>
<evidence type="ECO:0000256" key="1">
    <source>
        <dbReference type="ARBA" id="ARBA00001420"/>
    </source>
</evidence>
<dbReference type="SMART" id="SM00925">
    <property type="entry name" value="MltA"/>
    <property type="match status" value="1"/>
</dbReference>
<dbReference type="PIRSF" id="PIRSF019422">
    <property type="entry name" value="MltA"/>
    <property type="match status" value="1"/>
</dbReference>
<organism evidence="9 10">
    <name type="scientific">Pseudodesulfovibrio alkaliphilus</name>
    <dbReference type="NCBI Taxonomy" id="2661613"/>
    <lineage>
        <taxon>Bacteria</taxon>
        <taxon>Pseudomonadati</taxon>
        <taxon>Thermodesulfobacteriota</taxon>
        <taxon>Desulfovibrionia</taxon>
        <taxon>Desulfovibrionales</taxon>
        <taxon>Desulfovibrionaceae</taxon>
    </lineage>
</organism>
<dbReference type="Gene3D" id="2.40.40.10">
    <property type="entry name" value="RlpA-like domain"/>
    <property type="match status" value="1"/>
</dbReference>
<dbReference type="PANTHER" id="PTHR30124">
    <property type="entry name" value="MEMBRANE-BOUND LYTIC MUREIN TRANSGLYCOSYLASE A"/>
    <property type="match status" value="1"/>
</dbReference>
<dbReference type="SUPFAM" id="SSF50685">
    <property type="entry name" value="Barwin-like endoglucanases"/>
    <property type="match status" value="1"/>
</dbReference>
<comment type="catalytic activity">
    <reaction evidence="1">
        <text>Exolytic cleavage of the (1-&gt;4)-beta-glycosidic linkage between N-acetylmuramic acid (MurNAc) and N-acetylglucosamine (GlcNAc) residues in peptidoglycan, from either the reducing or the non-reducing ends of the peptidoglycan chains, with concomitant formation of a 1,6-anhydrobond in the MurNAc residue.</text>
        <dbReference type="EC" id="4.2.2.n1"/>
    </reaction>
</comment>
<evidence type="ECO:0000313" key="10">
    <source>
        <dbReference type="Proteomes" id="UP000461162"/>
    </source>
</evidence>
<reference evidence="9 10" key="1">
    <citation type="submission" date="2019-11" db="EMBL/GenBank/DDBJ databases">
        <title>Pseudodesulfovibrio alkaliphilus, sp. nov., an alkaliphilic sulfate-reducing bacteria from mud volcano of Taman peninsula, Russia.</title>
        <authorList>
            <person name="Frolova A."/>
            <person name="Merkel A.Y."/>
            <person name="Slobodkin A.I."/>
        </authorList>
    </citation>
    <scope>NUCLEOTIDE SEQUENCE [LARGE SCALE GENOMIC DNA]</scope>
    <source>
        <strain evidence="9 10">F-1</strain>
    </source>
</reference>
<evidence type="ECO:0000256" key="6">
    <source>
        <dbReference type="SAM" id="MobiDB-lite"/>
    </source>
</evidence>
<evidence type="ECO:0000256" key="4">
    <source>
        <dbReference type="ARBA" id="ARBA00023316"/>
    </source>
</evidence>
<dbReference type="Pfam" id="PF06725">
    <property type="entry name" value="3D"/>
    <property type="match status" value="1"/>
</dbReference>
<feature type="signal peptide" evidence="7">
    <location>
        <begin position="1"/>
        <end position="21"/>
    </location>
</feature>
<dbReference type="PANTHER" id="PTHR30124:SF0">
    <property type="entry name" value="MEMBRANE-BOUND LYTIC MUREIN TRANSGLYCOSYLASE A"/>
    <property type="match status" value="1"/>
</dbReference>
<dbReference type="InterPro" id="IPR005300">
    <property type="entry name" value="MltA_B"/>
</dbReference>
<name>A0A7K1KLY8_9BACT</name>
<evidence type="ECO:0000313" key="9">
    <source>
        <dbReference type="EMBL" id="MUM76971.1"/>
    </source>
</evidence>
<dbReference type="Pfam" id="PF03562">
    <property type="entry name" value="MltA"/>
    <property type="match status" value="1"/>
</dbReference>